<evidence type="ECO:0000313" key="1">
    <source>
        <dbReference type="EMBL" id="KAF5834201.1"/>
    </source>
</evidence>
<accession>A0ABQ7GHX8</accession>
<protein>
    <recommendedName>
        <fullName evidence="3">Secreted protein</fullName>
    </recommendedName>
</protein>
<name>A0ABQ7GHX8_DUNSA</name>
<comment type="caution">
    <text evidence="1">The sequence shown here is derived from an EMBL/GenBank/DDBJ whole genome shotgun (WGS) entry which is preliminary data.</text>
</comment>
<keyword evidence="2" id="KW-1185">Reference proteome</keyword>
<dbReference type="EMBL" id="MU069770">
    <property type="protein sequence ID" value="KAF5834201.1"/>
    <property type="molecule type" value="Genomic_DNA"/>
</dbReference>
<gene>
    <name evidence="1" type="ORF">DUNSADRAFT_9231</name>
</gene>
<evidence type="ECO:0008006" key="3">
    <source>
        <dbReference type="Google" id="ProtNLM"/>
    </source>
</evidence>
<sequence>MPCCPLQPWWLLCVCCRQLRTGTPREKLVKPKACWGCLTELPSARVKTDGPNMACAFPLCSAHTDELLPAAPEAAHDSARHSCSCYKIIRKETKEISTKYL</sequence>
<organism evidence="1 2">
    <name type="scientific">Dunaliella salina</name>
    <name type="common">Green alga</name>
    <name type="synonym">Protococcus salinus</name>
    <dbReference type="NCBI Taxonomy" id="3046"/>
    <lineage>
        <taxon>Eukaryota</taxon>
        <taxon>Viridiplantae</taxon>
        <taxon>Chlorophyta</taxon>
        <taxon>core chlorophytes</taxon>
        <taxon>Chlorophyceae</taxon>
        <taxon>CS clade</taxon>
        <taxon>Chlamydomonadales</taxon>
        <taxon>Dunaliellaceae</taxon>
        <taxon>Dunaliella</taxon>
    </lineage>
</organism>
<proteinExistence type="predicted"/>
<dbReference type="Proteomes" id="UP000815325">
    <property type="component" value="Unassembled WGS sequence"/>
</dbReference>
<evidence type="ECO:0000313" key="2">
    <source>
        <dbReference type="Proteomes" id="UP000815325"/>
    </source>
</evidence>
<reference evidence="1" key="1">
    <citation type="submission" date="2017-08" db="EMBL/GenBank/DDBJ databases">
        <authorList>
            <person name="Polle J.E."/>
            <person name="Barry K."/>
            <person name="Cushman J."/>
            <person name="Schmutz J."/>
            <person name="Tran D."/>
            <person name="Hathwaick L.T."/>
            <person name="Yim W.C."/>
            <person name="Jenkins J."/>
            <person name="Mckie-Krisberg Z.M."/>
            <person name="Prochnik S."/>
            <person name="Lindquist E."/>
            <person name="Dockter R.B."/>
            <person name="Adam C."/>
            <person name="Molina H."/>
            <person name="Bunkerborg J."/>
            <person name="Jin E."/>
            <person name="Buchheim M."/>
            <person name="Magnuson J."/>
        </authorList>
    </citation>
    <scope>NUCLEOTIDE SEQUENCE</scope>
    <source>
        <strain evidence="1">CCAP 19/18</strain>
    </source>
</reference>